<comment type="caution">
    <text evidence="1">The sequence shown here is derived from an EMBL/GenBank/DDBJ whole genome shotgun (WGS) entry which is preliminary data.</text>
</comment>
<protein>
    <submittedName>
        <fullName evidence="1">Uncharacterized protein</fullName>
    </submittedName>
</protein>
<dbReference type="OrthoDB" id="2317310at2"/>
<gene>
    <name evidence="1" type="ORF">TY91_15760</name>
</gene>
<dbReference type="EMBL" id="JYDC01000115">
    <property type="protein sequence ID" value="KZL35716.1"/>
    <property type="molecule type" value="Genomic_DNA"/>
</dbReference>
<evidence type="ECO:0000313" key="2">
    <source>
        <dbReference type="Proteomes" id="UP000076480"/>
    </source>
</evidence>
<reference evidence="1 2" key="1">
    <citation type="submission" date="2015-02" db="EMBL/GenBank/DDBJ databases">
        <title>Draft genome sequence of Lactobacillus collinoides CUPV2371 isolated from a natural cider, the first genome sequence of a strain of this species.</title>
        <authorList>
            <person name="Puertas A.I."/>
            <person name="Spano G."/>
            <person name="Capozzi V."/>
            <person name="Lamontanara A."/>
            <person name="Orru L."/>
            <person name="Duenas M.T."/>
        </authorList>
    </citation>
    <scope>NUCLEOTIDE SEQUENCE [LARGE SCALE GENOMIC DNA]</scope>
    <source>
        <strain evidence="1 2">237</strain>
    </source>
</reference>
<organism evidence="1 2">
    <name type="scientific">Secundilactobacillus collinoides</name>
    <name type="common">Lactobacillus collinoides</name>
    <dbReference type="NCBI Taxonomy" id="33960"/>
    <lineage>
        <taxon>Bacteria</taxon>
        <taxon>Bacillati</taxon>
        <taxon>Bacillota</taxon>
        <taxon>Bacilli</taxon>
        <taxon>Lactobacillales</taxon>
        <taxon>Lactobacillaceae</taxon>
        <taxon>Secundilactobacillus</taxon>
    </lineage>
</organism>
<accession>A0A166FRQ9</accession>
<dbReference type="RefSeq" id="WP_056997301.1">
    <property type="nucleotide sequence ID" value="NZ_JYDC01000115.1"/>
</dbReference>
<dbReference type="Proteomes" id="UP000076480">
    <property type="component" value="Unassembled WGS sequence"/>
</dbReference>
<evidence type="ECO:0000313" key="1">
    <source>
        <dbReference type="EMBL" id="KZL35716.1"/>
    </source>
</evidence>
<keyword evidence="2" id="KW-1185">Reference proteome</keyword>
<proteinExistence type="predicted"/>
<name>A0A166FRQ9_SECCO</name>
<sequence>MKLTQHTFDPWEVSVQIDGLPFTDFGTGDKVAVAWNNDNVTDSVDNNGNGKSAINHDHSGTFTFSVDPNAANYAHLIDLANNLTGVPVSVTSSFAHFHTDSARITRPTDTTLNAEYPSVSVVFKASVLQVDPVTTA</sequence>
<dbReference type="PATRIC" id="fig|33960.6.peg.344"/>
<dbReference type="AlphaFoldDB" id="A0A166FRQ9"/>